<accession>A0A8S3UQN3</accession>
<keyword evidence="4" id="KW-1185">Reference proteome</keyword>
<feature type="region of interest" description="Disordered" evidence="1">
    <location>
        <begin position="39"/>
        <end position="58"/>
    </location>
</feature>
<gene>
    <name evidence="3" type="ORF">MEDL_55610</name>
</gene>
<dbReference type="AlphaFoldDB" id="A0A8S3UQN3"/>
<keyword evidence="2" id="KW-0472">Membrane</keyword>
<dbReference type="EMBL" id="CAJPWZ010002703">
    <property type="protein sequence ID" value="CAG2243488.1"/>
    <property type="molecule type" value="Genomic_DNA"/>
</dbReference>
<proteinExistence type="predicted"/>
<reference evidence="3" key="1">
    <citation type="submission" date="2021-03" db="EMBL/GenBank/DDBJ databases">
        <authorList>
            <person name="Bekaert M."/>
        </authorList>
    </citation>
    <scope>NUCLEOTIDE SEQUENCE</scope>
</reference>
<dbReference type="Proteomes" id="UP000683360">
    <property type="component" value="Unassembled WGS sequence"/>
</dbReference>
<evidence type="ECO:0000256" key="2">
    <source>
        <dbReference type="SAM" id="Phobius"/>
    </source>
</evidence>
<organism evidence="3 4">
    <name type="scientific">Mytilus edulis</name>
    <name type="common">Blue mussel</name>
    <dbReference type="NCBI Taxonomy" id="6550"/>
    <lineage>
        <taxon>Eukaryota</taxon>
        <taxon>Metazoa</taxon>
        <taxon>Spiralia</taxon>
        <taxon>Lophotrochozoa</taxon>
        <taxon>Mollusca</taxon>
        <taxon>Bivalvia</taxon>
        <taxon>Autobranchia</taxon>
        <taxon>Pteriomorphia</taxon>
        <taxon>Mytilida</taxon>
        <taxon>Mytiloidea</taxon>
        <taxon>Mytilidae</taxon>
        <taxon>Mytilinae</taxon>
        <taxon>Mytilus</taxon>
    </lineage>
</organism>
<keyword evidence="2" id="KW-0812">Transmembrane</keyword>
<feature type="transmembrane region" description="Helical" evidence="2">
    <location>
        <begin position="78"/>
        <end position="101"/>
    </location>
</feature>
<evidence type="ECO:0000313" key="4">
    <source>
        <dbReference type="Proteomes" id="UP000683360"/>
    </source>
</evidence>
<sequence length="174" mass="19048">MKTTSARTTTPARTTTTSPLGQLQLPQLGQLTTQLGQLQLPQTTTTTTSPRTTTTTTARTTTTTIAWTTTQPALELGLLAWAIVATIMLVFIVVTASIVCYCRNRRKQYQQVPGRDISLSGVELYTLTPSPVTHSVPDPITPESLDDTPPIIQVSSPIARRTRSKKKLHFEEEV</sequence>
<feature type="region of interest" description="Disordered" evidence="1">
    <location>
        <begin position="1"/>
        <end position="20"/>
    </location>
</feature>
<dbReference type="OrthoDB" id="6178010at2759"/>
<protein>
    <submittedName>
        <fullName evidence="3">Uncharacterized protein</fullName>
    </submittedName>
</protein>
<evidence type="ECO:0000256" key="1">
    <source>
        <dbReference type="SAM" id="MobiDB-lite"/>
    </source>
</evidence>
<comment type="caution">
    <text evidence="3">The sequence shown here is derived from an EMBL/GenBank/DDBJ whole genome shotgun (WGS) entry which is preliminary data.</text>
</comment>
<name>A0A8S3UQN3_MYTED</name>
<evidence type="ECO:0000313" key="3">
    <source>
        <dbReference type="EMBL" id="CAG2243488.1"/>
    </source>
</evidence>
<keyword evidence="2" id="KW-1133">Transmembrane helix</keyword>